<dbReference type="Pfam" id="PF08269">
    <property type="entry name" value="dCache_2"/>
    <property type="match status" value="1"/>
</dbReference>
<keyword evidence="10" id="KW-1185">Reference proteome</keyword>
<evidence type="ECO:0000256" key="3">
    <source>
        <dbReference type="ARBA" id="ARBA00022692"/>
    </source>
</evidence>
<dbReference type="CDD" id="cd06225">
    <property type="entry name" value="HAMP"/>
    <property type="match status" value="1"/>
</dbReference>
<keyword evidence="2" id="KW-1003">Cell membrane</keyword>
<keyword evidence="6 7" id="KW-0472">Membrane</keyword>
<sequence length="567" mass="62911">MLRNFTISQRIYILTTLITLSLFIIGSGLWWGIGHIADINVGKAQDSMLADQKEKLRMAVHSMAELLGQIVKDEPSEERQRELIRKAVAPVRFNDDGSGYYFVYDDAGGSVVHPQSPEFQGTNRLDDRDPAGKAYIRELLENSRTGGFVTYTFKKPDKGYGQKLAFAHPIPGTRYWVASGLDIEDINAKRAFISGQNDKVSRSISLAVTGALLVFYLLLILPFLRHMIRSVIEPLRRITQATRAIAAGNLDITVEVAGKDELSQLGTTFNDMTKNLAAARASLTAQQEQLEELVAQRTEELSDSLRQLEGANEQIVESIHYARTIQQAILPPSRVIAERLRDHMVIWLPKDIIAGDIYWFHAEEQGFLVAVVDCTGHGVPGGVMTMIAATTLGRVVNEIGPADPGRILGEMNRLVRHTLSQHMEETESNDGLDIGLCYVSPEGRLTFAGARLSLYIVSGSGLEAEAREIRGNRESIGYKTSRTGTVFANHDIDIAPDMRFYMTTDGLRDQVGGVKGIPFGKTRLLQLLQSLQDLPMAAQKEAILEAFAQYRGKQTQRDDVTMFGFRL</sequence>
<dbReference type="PROSITE" id="PS50885">
    <property type="entry name" value="HAMP"/>
    <property type="match status" value="1"/>
</dbReference>
<gene>
    <name evidence="9" type="ORF">GTO91_04170</name>
</gene>
<evidence type="ECO:0000313" key="9">
    <source>
        <dbReference type="EMBL" id="MZP28904.1"/>
    </source>
</evidence>
<dbReference type="Pfam" id="PF00672">
    <property type="entry name" value="HAMP"/>
    <property type="match status" value="1"/>
</dbReference>
<dbReference type="Gene3D" id="3.60.40.10">
    <property type="entry name" value="PPM-type phosphatase domain"/>
    <property type="match status" value="1"/>
</dbReference>
<reference evidence="9 10" key="1">
    <citation type="submission" date="2020-01" db="EMBL/GenBank/DDBJ databases">
        <title>Whole-genome sequence of Heliobacterium undosum DSM 13378.</title>
        <authorList>
            <person name="Kyndt J.A."/>
            <person name="Meyer T.E."/>
        </authorList>
    </citation>
    <scope>NUCLEOTIDE SEQUENCE [LARGE SCALE GENOMIC DNA]</scope>
    <source>
        <strain evidence="9 10">DSM 13378</strain>
    </source>
</reference>
<evidence type="ECO:0000256" key="2">
    <source>
        <dbReference type="ARBA" id="ARBA00022475"/>
    </source>
</evidence>
<dbReference type="GO" id="GO:0016791">
    <property type="term" value="F:phosphatase activity"/>
    <property type="evidence" value="ECO:0007669"/>
    <property type="project" value="TreeGrafter"/>
</dbReference>
<feature type="transmembrane region" description="Helical" evidence="7">
    <location>
        <begin position="12"/>
        <end position="33"/>
    </location>
</feature>
<keyword evidence="4" id="KW-0378">Hydrolase</keyword>
<dbReference type="RefSeq" id="WP_161255307.1">
    <property type="nucleotide sequence ID" value="NZ_WXEY01000003.1"/>
</dbReference>
<dbReference type="PANTHER" id="PTHR43156">
    <property type="entry name" value="STAGE II SPORULATION PROTEIN E-RELATED"/>
    <property type="match status" value="1"/>
</dbReference>
<dbReference type="InterPro" id="IPR003660">
    <property type="entry name" value="HAMP_dom"/>
</dbReference>
<dbReference type="Proteomes" id="UP000463470">
    <property type="component" value="Unassembled WGS sequence"/>
</dbReference>
<dbReference type="GO" id="GO:0007165">
    <property type="term" value="P:signal transduction"/>
    <property type="evidence" value="ECO:0007669"/>
    <property type="project" value="InterPro"/>
</dbReference>
<dbReference type="InterPro" id="IPR033480">
    <property type="entry name" value="sCache_2"/>
</dbReference>
<dbReference type="SUPFAM" id="SSF158472">
    <property type="entry name" value="HAMP domain-like"/>
    <property type="match status" value="1"/>
</dbReference>
<name>A0A845L254_9FIRM</name>
<keyword evidence="3 7" id="KW-0812">Transmembrane</keyword>
<evidence type="ECO:0000256" key="6">
    <source>
        <dbReference type="ARBA" id="ARBA00023136"/>
    </source>
</evidence>
<dbReference type="GO" id="GO:0005886">
    <property type="term" value="C:plasma membrane"/>
    <property type="evidence" value="ECO:0007669"/>
    <property type="project" value="UniProtKB-SubCell"/>
</dbReference>
<dbReference type="Pfam" id="PF07228">
    <property type="entry name" value="SpoIIE"/>
    <property type="match status" value="1"/>
</dbReference>
<evidence type="ECO:0000259" key="8">
    <source>
        <dbReference type="PROSITE" id="PS50885"/>
    </source>
</evidence>
<dbReference type="Gene3D" id="6.10.340.10">
    <property type="match status" value="1"/>
</dbReference>
<organism evidence="9 10">
    <name type="scientific">Heliomicrobium undosum</name>
    <dbReference type="NCBI Taxonomy" id="121734"/>
    <lineage>
        <taxon>Bacteria</taxon>
        <taxon>Bacillati</taxon>
        <taxon>Bacillota</taxon>
        <taxon>Clostridia</taxon>
        <taxon>Eubacteriales</taxon>
        <taxon>Heliobacteriaceae</taxon>
        <taxon>Heliomicrobium</taxon>
    </lineage>
</organism>
<feature type="transmembrane region" description="Helical" evidence="7">
    <location>
        <begin position="204"/>
        <end position="224"/>
    </location>
</feature>
<dbReference type="InterPro" id="IPR004010">
    <property type="entry name" value="Double_Cache_2"/>
</dbReference>
<protein>
    <submittedName>
        <fullName evidence="9">HAMP domain-containing protein</fullName>
    </submittedName>
</protein>
<evidence type="ECO:0000313" key="10">
    <source>
        <dbReference type="Proteomes" id="UP000463470"/>
    </source>
</evidence>
<keyword evidence="5 7" id="KW-1133">Transmembrane helix</keyword>
<dbReference type="EMBL" id="WXEY01000003">
    <property type="protein sequence ID" value="MZP28904.1"/>
    <property type="molecule type" value="Genomic_DNA"/>
</dbReference>
<proteinExistence type="predicted"/>
<accession>A0A845L254</accession>
<dbReference type="PANTHER" id="PTHR43156:SF9">
    <property type="entry name" value="HAMP DOMAIN-CONTAINING PROTEIN"/>
    <property type="match status" value="1"/>
</dbReference>
<dbReference type="InterPro" id="IPR052016">
    <property type="entry name" value="Bact_Sigma-Reg"/>
</dbReference>
<dbReference type="SMART" id="SM01049">
    <property type="entry name" value="Cache_2"/>
    <property type="match status" value="1"/>
</dbReference>
<evidence type="ECO:0000256" key="4">
    <source>
        <dbReference type="ARBA" id="ARBA00022801"/>
    </source>
</evidence>
<dbReference type="AlphaFoldDB" id="A0A845L254"/>
<comment type="subcellular location">
    <subcellularLocation>
        <location evidence="1">Cell membrane</location>
        <topology evidence="1">Multi-pass membrane protein</topology>
    </subcellularLocation>
</comment>
<evidence type="ECO:0000256" key="5">
    <source>
        <dbReference type="ARBA" id="ARBA00022989"/>
    </source>
</evidence>
<evidence type="ECO:0000256" key="1">
    <source>
        <dbReference type="ARBA" id="ARBA00004651"/>
    </source>
</evidence>
<evidence type="ECO:0000256" key="7">
    <source>
        <dbReference type="SAM" id="Phobius"/>
    </source>
</evidence>
<comment type="caution">
    <text evidence="9">The sequence shown here is derived from an EMBL/GenBank/DDBJ whole genome shotgun (WGS) entry which is preliminary data.</text>
</comment>
<feature type="domain" description="HAMP" evidence="8">
    <location>
        <begin position="229"/>
        <end position="281"/>
    </location>
</feature>
<dbReference type="SMART" id="SM00304">
    <property type="entry name" value="HAMP"/>
    <property type="match status" value="1"/>
</dbReference>
<dbReference type="InterPro" id="IPR001932">
    <property type="entry name" value="PPM-type_phosphatase-like_dom"/>
</dbReference>
<dbReference type="InterPro" id="IPR036457">
    <property type="entry name" value="PPM-type-like_dom_sf"/>
</dbReference>
<dbReference type="Gene3D" id="3.30.450.20">
    <property type="entry name" value="PAS domain"/>
    <property type="match status" value="1"/>
</dbReference>
<dbReference type="OrthoDB" id="9763484at2"/>
<dbReference type="SMART" id="SM00331">
    <property type="entry name" value="PP2C_SIG"/>
    <property type="match status" value="1"/>
</dbReference>